<gene>
    <name evidence="1" type="ORF">ADU70_1816</name>
    <name evidence="2" type="ORF">ADU72_0877</name>
</gene>
<dbReference type="KEGG" id="pdm:ADU72_0877"/>
<dbReference type="RefSeq" id="WP_046871628.1">
    <property type="nucleotide sequence ID" value="NZ_BAAAXI010000180.1"/>
</dbReference>
<keyword evidence="3" id="KW-1185">Reference proteome</keyword>
<dbReference type="GeneID" id="57276850"/>
<dbReference type="AlphaFoldDB" id="A0AAC9FJI6"/>
<protein>
    <submittedName>
        <fullName evidence="1">Uncharacterized protein</fullName>
    </submittedName>
</protein>
<organism evidence="1 4">
    <name type="scientific">Pediococcus damnosus</name>
    <dbReference type="NCBI Taxonomy" id="51663"/>
    <lineage>
        <taxon>Bacteria</taxon>
        <taxon>Bacillati</taxon>
        <taxon>Bacillota</taxon>
        <taxon>Bacilli</taxon>
        <taxon>Lactobacillales</taxon>
        <taxon>Lactobacillaceae</taxon>
        <taxon>Pediococcus</taxon>
    </lineage>
</organism>
<dbReference type="EMBL" id="CP012275">
    <property type="protein sequence ID" value="AMV63282.1"/>
    <property type="molecule type" value="Genomic_DNA"/>
</dbReference>
<dbReference type="Proteomes" id="UP000076244">
    <property type="component" value="Chromosome"/>
</dbReference>
<evidence type="ECO:0000313" key="4">
    <source>
        <dbReference type="Proteomes" id="UP000076405"/>
    </source>
</evidence>
<evidence type="ECO:0000313" key="3">
    <source>
        <dbReference type="Proteomes" id="UP000076244"/>
    </source>
</evidence>
<accession>A0AAC9FJI6</accession>
<dbReference type="Proteomes" id="UP000076405">
    <property type="component" value="Chromosome"/>
</dbReference>
<name>A0AAC9FJI6_9LACO</name>
<dbReference type="EMBL" id="CP012288">
    <property type="protein sequence ID" value="AMV66822.1"/>
    <property type="molecule type" value="Genomic_DNA"/>
</dbReference>
<reference evidence="3 4" key="1">
    <citation type="journal article" date="2016" name="PLoS ONE">
        <title>The Identification of Novel Diagnostic Marker Genes for the Detection of Beer Spoiling Pediococcus damnosus Strains Using the BlAst Diagnostic Gene findEr.</title>
        <authorList>
            <person name="Behr J."/>
            <person name="Geissler A.J."/>
            <person name="Schmid J."/>
            <person name="Zehe A."/>
            <person name="Vogel R.F."/>
        </authorList>
    </citation>
    <scope>NUCLEOTIDE SEQUENCE [LARGE SCALE GENOMIC DNA]</scope>
    <source>
        <strain evidence="1 4">TMW 2.1533</strain>
        <strain evidence="2 3">TMW 2.1535</strain>
    </source>
</reference>
<evidence type="ECO:0000313" key="1">
    <source>
        <dbReference type="EMBL" id="AMV63282.1"/>
    </source>
</evidence>
<proteinExistence type="predicted"/>
<sequence length="104" mass="12022">MIDITLNKNSVLKRIKNKQHTIGTDKYTYDAKFDILRISMLTDADLYLVTHGNLSVSYVKGKPGFVEIRDFLSNFEPDRYAKYIVDTNVMEKIVLLHAKLLNLN</sequence>
<evidence type="ECO:0000313" key="2">
    <source>
        <dbReference type="EMBL" id="AMV66822.1"/>
    </source>
</evidence>